<keyword evidence="1" id="KW-0695">RNA-directed DNA polymerase</keyword>
<keyword evidence="2" id="KW-1185">Reference proteome</keyword>
<reference evidence="1" key="1">
    <citation type="journal article" date="2022" name="Int. J. Mol. Sci.">
        <title>Draft Genome of Tanacetum Coccineum: Genomic Comparison of Closely Related Tanacetum-Family Plants.</title>
        <authorList>
            <person name="Yamashiro T."/>
            <person name="Shiraishi A."/>
            <person name="Nakayama K."/>
            <person name="Satake H."/>
        </authorList>
    </citation>
    <scope>NUCLEOTIDE SEQUENCE</scope>
</reference>
<proteinExistence type="predicted"/>
<dbReference type="GO" id="GO:0003964">
    <property type="term" value="F:RNA-directed DNA polymerase activity"/>
    <property type="evidence" value="ECO:0007669"/>
    <property type="project" value="UniProtKB-KW"/>
</dbReference>
<evidence type="ECO:0000313" key="2">
    <source>
        <dbReference type="Proteomes" id="UP001151760"/>
    </source>
</evidence>
<protein>
    <submittedName>
        <fullName evidence="1">RNA-directed DNA polymerase, eukaryota</fullName>
    </submittedName>
</protein>
<keyword evidence="1" id="KW-0548">Nucleotidyltransferase</keyword>
<comment type="caution">
    <text evidence="1">The sequence shown here is derived from an EMBL/GenBank/DDBJ whole genome shotgun (WGS) entry which is preliminary data.</text>
</comment>
<keyword evidence="1" id="KW-0808">Transferase</keyword>
<organism evidence="1 2">
    <name type="scientific">Tanacetum coccineum</name>
    <dbReference type="NCBI Taxonomy" id="301880"/>
    <lineage>
        <taxon>Eukaryota</taxon>
        <taxon>Viridiplantae</taxon>
        <taxon>Streptophyta</taxon>
        <taxon>Embryophyta</taxon>
        <taxon>Tracheophyta</taxon>
        <taxon>Spermatophyta</taxon>
        <taxon>Magnoliopsida</taxon>
        <taxon>eudicotyledons</taxon>
        <taxon>Gunneridae</taxon>
        <taxon>Pentapetalae</taxon>
        <taxon>asterids</taxon>
        <taxon>campanulids</taxon>
        <taxon>Asterales</taxon>
        <taxon>Asteraceae</taxon>
        <taxon>Asteroideae</taxon>
        <taxon>Anthemideae</taxon>
        <taxon>Anthemidinae</taxon>
        <taxon>Tanacetum</taxon>
    </lineage>
</organism>
<gene>
    <name evidence="1" type="ORF">Tco_1113145</name>
</gene>
<evidence type="ECO:0000313" key="1">
    <source>
        <dbReference type="EMBL" id="GJU02807.1"/>
    </source>
</evidence>
<accession>A0ABQ5ITP5</accession>
<feature type="non-terminal residue" evidence="1">
    <location>
        <position position="1"/>
    </location>
</feature>
<dbReference type="Proteomes" id="UP001151760">
    <property type="component" value="Unassembled WGS sequence"/>
</dbReference>
<sequence>SVSNDRWVWSIDSSGEFSVKSTRLYIDDYLLPALPTRLNLSLRGIEIPTISCPICSSVGESCSHLLFSCNMARILINKVAHWWELDILNLLSYEEWLDWFKVLRLPKGIKDILEVQIVRERIPSSFPRHVFPGDMSPRKSPHGHVAGDRGILSPWIELPGVDPNDPSVNGQLASMQNQPEVIFCMLMRGQRELVELIPTSNLQKMVGDGGKVVEAVEIGECSDCKDNNIESICALSGKSAFPPPVPLLSITQNQRHQFLFISQSRSQSQRSIHQRMRDNRLGESNVFMTSIVGAEIGMYPGAAAFVGNIKGLFGFAFCNWLLPHEVTLMSLQCLHEQILLSVTLTTKG</sequence>
<reference evidence="1" key="2">
    <citation type="submission" date="2022-01" db="EMBL/GenBank/DDBJ databases">
        <authorList>
            <person name="Yamashiro T."/>
            <person name="Shiraishi A."/>
            <person name="Satake H."/>
            <person name="Nakayama K."/>
        </authorList>
    </citation>
    <scope>NUCLEOTIDE SEQUENCE</scope>
</reference>
<dbReference type="EMBL" id="BQNB010021094">
    <property type="protein sequence ID" value="GJU02807.1"/>
    <property type="molecule type" value="Genomic_DNA"/>
</dbReference>
<name>A0ABQ5ITP5_9ASTR</name>